<protein>
    <submittedName>
        <fullName evidence="5">PTS glucose transporter subunit IIA</fullName>
    </submittedName>
</protein>
<organism evidence="5 6">
    <name type="scientific">Lactiplantibacillus dongliensis</name>
    <dbReference type="NCBI Taxonomy" id="2559919"/>
    <lineage>
        <taxon>Bacteria</taxon>
        <taxon>Bacillati</taxon>
        <taxon>Bacillota</taxon>
        <taxon>Bacilli</taxon>
        <taxon>Lactobacillales</taxon>
        <taxon>Lactobacillaceae</taxon>
        <taxon>Lactiplantibacillus</taxon>
    </lineage>
</organism>
<dbReference type="EMBL" id="JBHSSD010000041">
    <property type="protein sequence ID" value="MFC6164993.1"/>
    <property type="molecule type" value="Genomic_DNA"/>
</dbReference>
<keyword evidence="2 5" id="KW-0762">Sugar transport</keyword>
<evidence type="ECO:0000256" key="2">
    <source>
        <dbReference type="ARBA" id="ARBA00022597"/>
    </source>
</evidence>
<dbReference type="InterPro" id="IPR011055">
    <property type="entry name" value="Dup_hybrid_motif"/>
</dbReference>
<dbReference type="Gene3D" id="2.70.70.10">
    <property type="entry name" value="Glucose Permease (Domain IIA)"/>
    <property type="match status" value="1"/>
</dbReference>
<proteinExistence type="predicted"/>
<evidence type="ECO:0000256" key="3">
    <source>
        <dbReference type="ARBA" id="ARBA00022679"/>
    </source>
</evidence>
<keyword evidence="3" id="KW-0808">Transferase</keyword>
<evidence type="ECO:0000259" key="4">
    <source>
        <dbReference type="Pfam" id="PF00358"/>
    </source>
</evidence>
<dbReference type="Proteomes" id="UP001596253">
    <property type="component" value="Unassembled WGS sequence"/>
</dbReference>
<keyword evidence="6" id="KW-1185">Reference proteome</keyword>
<evidence type="ECO:0000313" key="5">
    <source>
        <dbReference type="EMBL" id="MFC6164993.1"/>
    </source>
</evidence>
<dbReference type="RefSeq" id="WP_137639768.1">
    <property type="nucleotide sequence ID" value="NZ_BJDK01000009.1"/>
</dbReference>
<dbReference type="Pfam" id="PF00358">
    <property type="entry name" value="PTS_EIIA_1"/>
    <property type="match status" value="1"/>
</dbReference>
<feature type="domain" description="PTS EIIA type-1" evidence="4">
    <location>
        <begin position="13"/>
        <end position="128"/>
    </location>
</feature>
<keyword evidence="1" id="KW-0813">Transport</keyword>
<evidence type="ECO:0000313" key="6">
    <source>
        <dbReference type="Proteomes" id="UP001596253"/>
    </source>
</evidence>
<reference evidence="6" key="1">
    <citation type="journal article" date="2019" name="Int. J. Syst. Evol. Microbiol.">
        <title>The Global Catalogue of Microorganisms (GCM) 10K type strain sequencing project: providing services to taxonomists for standard genome sequencing and annotation.</title>
        <authorList>
            <consortium name="The Broad Institute Genomics Platform"/>
            <consortium name="The Broad Institute Genome Sequencing Center for Infectious Disease"/>
            <person name="Wu L."/>
            <person name="Ma J."/>
        </authorList>
    </citation>
    <scope>NUCLEOTIDE SEQUENCE [LARGE SCALE GENOMIC DNA]</scope>
    <source>
        <strain evidence="6">CCM 8932</strain>
    </source>
</reference>
<evidence type="ECO:0000256" key="1">
    <source>
        <dbReference type="ARBA" id="ARBA00022448"/>
    </source>
</evidence>
<comment type="caution">
    <text evidence="5">The sequence shown here is derived from an EMBL/GenBank/DDBJ whole genome shotgun (WGS) entry which is preliminary data.</text>
</comment>
<dbReference type="InterPro" id="IPR001127">
    <property type="entry name" value="PTS_EIIA_1_perm"/>
</dbReference>
<dbReference type="SUPFAM" id="SSF51261">
    <property type="entry name" value="Duplicated hybrid motif"/>
    <property type="match status" value="1"/>
</dbReference>
<name>A0ABW1RA35_9LACO</name>
<accession>A0ABW1RA35</accession>
<sequence length="153" mass="16315">MMKLFQRKHQMQLVAPVNGLYVDLRQAGSQGASVGFAVEPMVGEVQAPIAGTVTQISAQRLTLIADHNCEVTVQLGQPDGHAEATAFNWLVAVGDSVAPATQLATMAIDSLHAANQSALVTCLVTNRQPTDFVIEKTGMVSHGDLMESFKIKN</sequence>
<gene>
    <name evidence="5" type="ORF">ACFP3T_09960</name>
</gene>